<evidence type="ECO:0000256" key="8">
    <source>
        <dbReference type="ARBA" id="ARBA00023136"/>
    </source>
</evidence>
<dbReference type="InterPro" id="IPR004692">
    <property type="entry name" value="SecG"/>
</dbReference>
<protein>
    <recommendedName>
        <fullName evidence="9">Protein-export membrane protein SecG</fullName>
    </recommendedName>
</protein>
<comment type="caution">
    <text evidence="10">The sequence shown here is derived from an EMBL/GenBank/DDBJ whole genome shotgun (WGS) entry which is preliminary data.</text>
</comment>
<keyword evidence="4 9" id="KW-0812">Transmembrane</keyword>
<evidence type="ECO:0000256" key="6">
    <source>
        <dbReference type="ARBA" id="ARBA00022989"/>
    </source>
</evidence>
<dbReference type="GO" id="GO:0015450">
    <property type="term" value="F:protein-transporting ATPase activity"/>
    <property type="evidence" value="ECO:0007669"/>
    <property type="project" value="UniProtKB-UniRule"/>
</dbReference>
<gene>
    <name evidence="10" type="primary">secG</name>
    <name evidence="10" type="ORF">COY67_01055</name>
</gene>
<keyword evidence="5 9" id="KW-0653">Protein transport</keyword>
<dbReference type="Proteomes" id="UP000228689">
    <property type="component" value="Unassembled WGS sequence"/>
</dbReference>
<feature type="transmembrane region" description="Helical" evidence="9">
    <location>
        <begin position="50"/>
        <end position="71"/>
    </location>
</feature>
<evidence type="ECO:0000256" key="1">
    <source>
        <dbReference type="ARBA" id="ARBA00004141"/>
    </source>
</evidence>
<evidence type="ECO:0000256" key="3">
    <source>
        <dbReference type="ARBA" id="ARBA00022448"/>
    </source>
</evidence>
<comment type="subcellular location">
    <subcellularLocation>
        <location evidence="9">Cell membrane</location>
        <topology evidence="9">Multi-pass membrane protein</topology>
    </subcellularLocation>
    <subcellularLocation>
        <location evidence="1">Membrane</location>
        <topology evidence="1">Multi-pass membrane protein</topology>
    </subcellularLocation>
</comment>
<comment type="similarity">
    <text evidence="2 9">Belongs to the SecG family.</text>
</comment>
<reference evidence="11" key="1">
    <citation type="submission" date="2017-09" db="EMBL/GenBank/DDBJ databases">
        <title>Depth-based differentiation of microbial function through sediment-hosted aquifers and enrichment of novel symbionts in the deep terrestrial subsurface.</title>
        <authorList>
            <person name="Probst A.J."/>
            <person name="Ladd B."/>
            <person name="Jarett J.K."/>
            <person name="Geller-Mcgrath D.E."/>
            <person name="Sieber C.M.K."/>
            <person name="Emerson J.B."/>
            <person name="Anantharaman K."/>
            <person name="Thomas B.C."/>
            <person name="Malmstrom R."/>
            <person name="Stieglmeier M."/>
            <person name="Klingl A."/>
            <person name="Woyke T."/>
            <person name="Ryan C.M."/>
            <person name="Banfield J.F."/>
        </authorList>
    </citation>
    <scope>NUCLEOTIDE SEQUENCE [LARGE SCALE GENOMIC DNA]</scope>
</reference>
<organism evidence="10 11">
    <name type="scientific">Candidatus Komeilibacteria bacterium CG_4_10_14_0_8_um_filter_37_78</name>
    <dbReference type="NCBI Taxonomy" id="1974471"/>
    <lineage>
        <taxon>Bacteria</taxon>
        <taxon>Candidatus Komeiliibacteriota</taxon>
    </lineage>
</organism>
<evidence type="ECO:0000256" key="9">
    <source>
        <dbReference type="RuleBase" id="RU365087"/>
    </source>
</evidence>
<keyword evidence="3 9" id="KW-0813">Transport</keyword>
<keyword evidence="7 9" id="KW-0811">Translocation</keyword>
<evidence type="ECO:0000256" key="2">
    <source>
        <dbReference type="ARBA" id="ARBA00008445"/>
    </source>
</evidence>
<evidence type="ECO:0000313" key="10">
    <source>
        <dbReference type="EMBL" id="PIY95228.1"/>
    </source>
</evidence>
<evidence type="ECO:0000256" key="4">
    <source>
        <dbReference type="ARBA" id="ARBA00022692"/>
    </source>
</evidence>
<keyword evidence="6 9" id="KW-1133">Transmembrane helix</keyword>
<dbReference type="NCBIfam" id="TIGR00810">
    <property type="entry name" value="secG"/>
    <property type="match status" value="1"/>
</dbReference>
<comment type="function">
    <text evidence="9">Involved in protein export. Participates in an early event of protein translocation.</text>
</comment>
<accession>A0A2M7REQ7</accession>
<keyword evidence="8 9" id="KW-0472">Membrane</keyword>
<comment type="caution">
    <text evidence="9">Lacks conserved residue(s) required for the propagation of feature annotation.</text>
</comment>
<evidence type="ECO:0000256" key="5">
    <source>
        <dbReference type="ARBA" id="ARBA00022927"/>
    </source>
</evidence>
<dbReference type="GO" id="GO:0005886">
    <property type="term" value="C:plasma membrane"/>
    <property type="evidence" value="ECO:0007669"/>
    <property type="project" value="UniProtKB-SubCell"/>
</dbReference>
<dbReference type="EMBL" id="PFMC01000024">
    <property type="protein sequence ID" value="PIY95228.1"/>
    <property type="molecule type" value="Genomic_DNA"/>
</dbReference>
<proteinExistence type="inferred from homology"/>
<name>A0A2M7REQ7_9BACT</name>
<dbReference type="GO" id="GO:0009306">
    <property type="term" value="P:protein secretion"/>
    <property type="evidence" value="ECO:0007669"/>
    <property type="project" value="UniProtKB-UniRule"/>
</dbReference>
<evidence type="ECO:0000313" key="11">
    <source>
        <dbReference type="Proteomes" id="UP000228689"/>
    </source>
</evidence>
<dbReference type="Pfam" id="PF03840">
    <property type="entry name" value="SecG"/>
    <property type="match status" value="1"/>
</dbReference>
<evidence type="ECO:0000256" key="7">
    <source>
        <dbReference type="ARBA" id="ARBA00023010"/>
    </source>
</evidence>
<keyword evidence="9" id="KW-1003">Cell membrane</keyword>
<sequence length="72" mass="7533">MENILQIAQIVTAILLVIAVLMQNSGAGLGSAFGGESSIKSTKRGAERGIFITTIVLAILFLGLTLLDVFVN</sequence>
<dbReference type="AlphaFoldDB" id="A0A2M7REQ7"/>